<evidence type="ECO:0008006" key="3">
    <source>
        <dbReference type="Google" id="ProtNLM"/>
    </source>
</evidence>
<protein>
    <recommendedName>
        <fullName evidence="3">Homeobox domain-containing protein</fullName>
    </recommendedName>
</protein>
<accession>A0A8S3SHE4</accession>
<dbReference type="Proteomes" id="UP000683360">
    <property type="component" value="Unassembled WGS sequence"/>
</dbReference>
<dbReference type="AlphaFoldDB" id="A0A8S3SHE4"/>
<reference evidence="1" key="1">
    <citation type="submission" date="2021-03" db="EMBL/GenBank/DDBJ databases">
        <authorList>
            <person name="Bekaert M."/>
        </authorList>
    </citation>
    <scope>NUCLEOTIDE SEQUENCE</scope>
</reference>
<sequence>MNGLEATVLAPYFEEKANTWHYYEGKKFQHAYPPSAQIHHTGKGHWVLSYKSVDSQSKTEENLQILEELYQSGMTSKGKSSESFHKEAESKTGLQLQVIKDWIGNRKKKESGRKYEYKKAHYSRGISAYNCFVSEKNSICNRTSCSQDNDRGDINIKNIAMIGK</sequence>
<organism evidence="1 2">
    <name type="scientific">Mytilus edulis</name>
    <name type="common">Blue mussel</name>
    <dbReference type="NCBI Taxonomy" id="6550"/>
    <lineage>
        <taxon>Eukaryota</taxon>
        <taxon>Metazoa</taxon>
        <taxon>Spiralia</taxon>
        <taxon>Lophotrochozoa</taxon>
        <taxon>Mollusca</taxon>
        <taxon>Bivalvia</taxon>
        <taxon>Autobranchia</taxon>
        <taxon>Pteriomorphia</taxon>
        <taxon>Mytilida</taxon>
        <taxon>Mytiloidea</taxon>
        <taxon>Mytilidae</taxon>
        <taxon>Mytilinae</taxon>
        <taxon>Mytilus</taxon>
    </lineage>
</organism>
<keyword evidence="2" id="KW-1185">Reference proteome</keyword>
<comment type="caution">
    <text evidence="1">The sequence shown here is derived from an EMBL/GenBank/DDBJ whole genome shotgun (WGS) entry which is preliminary data.</text>
</comment>
<dbReference type="OrthoDB" id="6144565at2759"/>
<dbReference type="Gene3D" id="1.10.10.60">
    <property type="entry name" value="Homeodomain-like"/>
    <property type="match status" value="1"/>
</dbReference>
<dbReference type="EMBL" id="CAJPWZ010001630">
    <property type="protein sequence ID" value="CAG2219419.1"/>
    <property type="molecule type" value="Genomic_DNA"/>
</dbReference>
<evidence type="ECO:0000313" key="1">
    <source>
        <dbReference type="EMBL" id="CAG2219419.1"/>
    </source>
</evidence>
<proteinExistence type="predicted"/>
<evidence type="ECO:0000313" key="2">
    <source>
        <dbReference type="Proteomes" id="UP000683360"/>
    </source>
</evidence>
<name>A0A8S3SHE4_MYTED</name>
<gene>
    <name evidence="1" type="ORF">MEDL_32997</name>
</gene>